<evidence type="ECO:0000313" key="5">
    <source>
        <dbReference type="EMBL" id="KAF7843622.1"/>
    </source>
</evidence>
<dbReference type="GO" id="GO:0009611">
    <property type="term" value="P:response to wounding"/>
    <property type="evidence" value="ECO:0007669"/>
    <property type="project" value="UniProtKB-UniRule"/>
</dbReference>
<dbReference type="Proteomes" id="UP000634136">
    <property type="component" value="Unassembled WGS sequence"/>
</dbReference>
<comment type="similarity">
    <text evidence="1 2">Belongs to the TIFY/JAZ family.</text>
</comment>
<comment type="subcellular location">
    <subcellularLocation>
        <location evidence="2">Nucleus</location>
    </subcellularLocation>
</comment>
<feature type="compositionally biased region" description="Polar residues" evidence="3">
    <location>
        <begin position="137"/>
        <end position="155"/>
    </location>
</feature>
<dbReference type="AlphaFoldDB" id="A0A834XG22"/>
<proteinExistence type="inferred from homology"/>
<dbReference type="OrthoDB" id="1937734at2759"/>
<keyword evidence="6" id="KW-1185">Reference proteome</keyword>
<evidence type="ECO:0000256" key="3">
    <source>
        <dbReference type="SAM" id="MobiDB-lite"/>
    </source>
</evidence>
<feature type="domain" description="Tify" evidence="4">
    <location>
        <begin position="84"/>
        <end position="119"/>
    </location>
</feature>
<evidence type="ECO:0000259" key="4">
    <source>
        <dbReference type="PROSITE" id="PS51320"/>
    </source>
</evidence>
<feature type="region of interest" description="Disordered" evidence="3">
    <location>
        <begin position="137"/>
        <end position="158"/>
    </location>
</feature>
<dbReference type="GO" id="GO:0005634">
    <property type="term" value="C:nucleus"/>
    <property type="evidence" value="ECO:0007669"/>
    <property type="project" value="UniProtKB-SubCell"/>
</dbReference>
<dbReference type="GO" id="GO:0031347">
    <property type="term" value="P:regulation of defense response"/>
    <property type="evidence" value="ECO:0007669"/>
    <property type="project" value="UniProtKB-UniRule"/>
</dbReference>
<dbReference type="InterPro" id="IPR018467">
    <property type="entry name" value="CCT_CS"/>
</dbReference>
<dbReference type="EMBL" id="JAAIUW010000001">
    <property type="protein sequence ID" value="KAF7843622.1"/>
    <property type="molecule type" value="Genomic_DNA"/>
</dbReference>
<dbReference type="PROSITE" id="PS51320">
    <property type="entry name" value="TIFY"/>
    <property type="match status" value="1"/>
</dbReference>
<comment type="domain">
    <text evidence="2">The jas domain is required for interaction with COI1.</text>
</comment>
<sequence>MSTFSDTAASGGRRAAGKAAERCNLISQFLKEKRSSGGALSLVMAATMNLLTNLEKSEDDASKQNASLSQMVENLSDFRNPAKTESKTPQMAIFYAGKVLVFDAFPPEKATEIMELATKLSSNKNNPVASENLNKVVSQTTTSQEASRPRSQTFGSDMRYPRRASLVKFLEKRKERVIARGPYHQMNPKQEGGSNSSGDQIEDESCKPFDLNL</sequence>
<accession>A0A834XG22</accession>
<dbReference type="InterPro" id="IPR010399">
    <property type="entry name" value="Tify_dom"/>
</dbReference>
<keyword evidence="2" id="KW-1184">Jasmonic acid signaling pathway</keyword>
<evidence type="ECO:0000256" key="1">
    <source>
        <dbReference type="ARBA" id="ARBA00008614"/>
    </source>
</evidence>
<dbReference type="Pfam" id="PF06200">
    <property type="entry name" value="tify"/>
    <property type="match status" value="1"/>
</dbReference>
<comment type="caution">
    <text evidence="5">The sequence shown here is derived from an EMBL/GenBank/DDBJ whole genome shotgun (WGS) entry which is preliminary data.</text>
</comment>
<dbReference type="Pfam" id="PF09425">
    <property type="entry name" value="Jas_motif"/>
    <property type="match status" value="1"/>
</dbReference>
<dbReference type="GO" id="GO:2000022">
    <property type="term" value="P:regulation of jasmonic acid mediated signaling pathway"/>
    <property type="evidence" value="ECO:0007669"/>
    <property type="project" value="UniProtKB-UniRule"/>
</dbReference>
<reference evidence="5" key="1">
    <citation type="submission" date="2020-09" db="EMBL/GenBank/DDBJ databases">
        <title>Genome-Enabled Discovery of Anthraquinone Biosynthesis in Senna tora.</title>
        <authorList>
            <person name="Kang S.-H."/>
            <person name="Pandey R.P."/>
            <person name="Lee C.-M."/>
            <person name="Sim J.-S."/>
            <person name="Jeong J.-T."/>
            <person name="Choi B.-S."/>
            <person name="Jung M."/>
            <person name="Ginzburg D."/>
            <person name="Zhao K."/>
            <person name="Won S.Y."/>
            <person name="Oh T.-J."/>
            <person name="Yu Y."/>
            <person name="Kim N.-H."/>
            <person name="Lee O.R."/>
            <person name="Lee T.-H."/>
            <person name="Bashyal P."/>
            <person name="Kim T.-S."/>
            <person name="Lee W.-H."/>
            <person name="Kawkins C."/>
            <person name="Kim C.-K."/>
            <person name="Kim J.S."/>
            <person name="Ahn B.O."/>
            <person name="Rhee S.Y."/>
            <person name="Sohng J.K."/>
        </authorList>
    </citation>
    <scope>NUCLEOTIDE SEQUENCE</scope>
    <source>
        <tissue evidence="5">Leaf</tissue>
    </source>
</reference>
<protein>
    <recommendedName>
        <fullName evidence="2">Protein TIFY</fullName>
    </recommendedName>
    <alternativeName>
        <fullName evidence="2">Jasmonate ZIM domain-containing protein</fullName>
    </alternativeName>
</protein>
<gene>
    <name evidence="5" type="ORF">G2W53_000527</name>
</gene>
<dbReference type="PANTHER" id="PTHR33077:SF52">
    <property type="entry name" value="PROTEIN TIFY 11D"/>
    <property type="match status" value="1"/>
</dbReference>
<dbReference type="SMART" id="SM00979">
    <property type="entry name" value="TIFY"/>
    <property type="match status" value="1"/>
</dbReference>
<feature type="region of interest" description="Disordered" evidence="3">
    <location>
        <begin position="178"/>
        <end position="213"/>
    </location>
</feature>
<evidence type="ECO:0000256" key="2">
    <source>
        <dbReference type="RuleBase" id="RU369065"/>
    </source>
</evidence>
<dbReference type="InterPro" id="IPR040390">
    <property type="entry name" value="TIFY/JAZ"/>
</dbReference>
<name>A0A834XG22_9FABA</name>
<comment type="function">
    <text evidence="2">Repressor of jasmonate responses.</text>
</comment>
<evidence type="ECO:0000313" key="6">
    <source>
        <dbReference type="Proteomes" id="UP000634136"/>
    </source>
</evidence>
<organism evidence="5 6">
    <name type="scientific">Senna tora</name>
    <dbReference type="NCBI Taxonomy" id="362788"/>
    <lineage>
        <taxon>Eukaryota</taxon>
        <taxon>Viridiplantae</taxon>
        <taxon>Streptophyta</taxon>
        <taxon>Embryophyta</taxon>
        <taxon>Tracheophyta</taxon>
        <taxon>Spermatophyta</taxon>
        <taxon>Magnoliopsida</taxon>
        <taxon>eudicotyledons</taxon>
        <taxon>Gunneridae</taxon>
        <taxon>Pentapetalae</taxon>
        <taxon>rosids</taxon>
        <taxon>fabids</taxon>
        <taxon>Fabales</taxon>
        <taxon>Fabaceae</taxon>
        <taxon>Caesalpinioideae</taxon>
        <taxon>Cassia clade</taxon>
        <taxon>Senna</taxon>
    </lineage>
</organism>
<dbReference type="PANTHER" id="PTHR33077">
    <property type="entry name" value="PROTEIN TIFY 4A-RELATED-RELATED"/>
    <property type="match status" value="1"/>
</dbReference>
<keyword evidence="2" id="KW-0539">Nucleus</keyword>